<dbReference type="AlphaFoldDB" id="A0A1H7ASD6"/>
<evidence type="ECO:0000256" key="1">
    <source>
        <dbReference type="ARBA" id="ARBA00008769"/>
    </source>
</evidence>
<dbReference type="GO" id="GO:0015288">
    <property type="term" value="F:porin activity"/>
    <property type="evidence" value="ECO:0007669"/>
    <property type="project" value="InterPro"/>
</dbReference>
<gene>
    <name evidence="3" type="ORF">SAMN05444007_106156</name>
</gene>
<dbReference type="InterPro" id="IPR038673">
    <property type="entry name" value="OprB_sf"/>
</dbReference>
<dbReference type="GO" id="GO:0008643">
    <property type="term" value="P:carbohydrate transport"/>
    <property type="evidence" value="ECO:0007669"/>
    <property type="project" value="InterPro"/>
</dbReference>
<protein>
    <submittedName>
        <fullName evidence="3">Carbohydrate-selective porin, OprB family</fullName>
    </submittedName>
</protein>
<comment type="similarity">
    <text evidence="1 2">Belongs to the OprB family.</text>
</comment>
<accession>A0A1H7ASD6</accession>
<organism evidence="3 4">
    <name type="scientific">Cribrihabitans marinus</name>
    <dbReference type="NCBI Taxonomy" id="1227549"/>
    <lineage>
        <taxon>Bacteria</taxon>
        <taxon>Pseudomonadati</taxon>
        <taxon>Pseudomonadota</taxon>
        <taxon>Alphaproteobacteria</taxon>
        <taxon>Rhodobacterales</taxon>
        <taxon>Paracoccaceae</taxon>
        <taxon>Cribrihabitans</taxon>
    </lineage>
</organism>
<keyword evidence="4" id="KW-1185">Reference proteome</keyword>
<dbReference type="STRING" id="1227549.SAMN05444007_106156"/>
<evidence type="ECO:0000256" key="2">
    <source>
        <dbReference type="RuleBase" id="RU363072"/>
    </source>
</evidence>
<proteinExistence type="inferred from homology"/>
<dbReference type="Proteomes" id="UP000199379">
    <property type="component" value="Unassembled WGS sequence"/>
</dbReference>
<dbReference type="EMBL" id="FNYD01000006">
    <property type="protein sequence ID" value="SEJ68513.1"/>
    <property type="molecule type" value="Genomic_DNA"/>
</dbReference>
<keyword evidence="2" id="KW-0732">Signal</keyword>
<name>A0A1H7ASD6_9RHOB</name>
<dbReference type="Pfam" id="PF04966">
    <property type="entry name" value="OprB"/>
    <property type="match status" value="2"/>
</dbReference>
<feature type="chain" id="PRO_5011330428" evidence="2">
    <location>
        <begin position="20"/>
        <end position="415"/>
    </location>
</feature>
<dbReference type="InterPro" id="IPR007049">
    <property type="entry name" value="Carb-sel_porin_OprB"/>
</dbReference>
<dbReference type="RefSeq" id="WP_177175449.1">
    <property type="nucleotide sequence ID" value="NZ_BMGV01000006.1"/>
</dbReference>
<feature type="signal peptide" evidence="2">
    <location>
        <begin position="1"/>
        <end position="19"/>
    </location>
</feature>
<sequence length="415" mass="44889">MAAVASVLCLALNGTGALAQSQSGYGPTPSLEGGDSVTEDIHQDDISAGAAVRIPGKPLKPWFDAKRRWNDKYGLKLNFSLQTLHQRSDNSTGETKAAAGRAEINGSWTLIGRGTKNTGRLTFRIENRSTLGTAIPPSKLGNQFGSGTLVGTGFSDYSEANLSELAWRQSLMNGRLKFVIGKISAVGWYGAHALSSPKRGFQNTAVQASNTRAFPGRGFGFGLGYELTPRLVAVAGIHDANAKTTGNPFDTIKQSEFLKSAEVRYYLTTPERARWDQVRLQLWHQDERVEASVPESYGANFVASKLMFGDRMMPFLFAGVSKGGAALFKKDVAIGTSFAFDTTASKARDVLGIGLAWGKPSNSSFQEQVTGELYYRFQLLDNIAITPSIQMIKNPIANPNETTVTVVGLRLRATF</sequence>
<dbReference type="Gene3D" id="2.40.160.180">
    <property type="entry name" value="Carbohydrate-selective porin OprB"/>
    <property type="match status" value="1"/>
</dbReference>
<evidence type="ECO:0000313" key="4">
    <source>
        <dbReference type="Proteomes" id="UP000199379"/>
    </source>
</evidence>
<evidence type="ECO:0000313" key="3">
    <source>
        <dbReference type="EMBL" id="SEJ68513.1"/>
    </source>
</evidence>
<reference evidence="3 4" key="1">
    <citation type="submission" date="2016-10" db="EMBL/GenBank/DDBJ databases">
        <authorList>
            <person name="de Groot N.N."/>
        </authorList>
    </citation>
    <scope>NUCLEOTIDE SEQUENCE [LARGE SCALE GENOMIC DNA]</scope>
    <source>
        <strain evidence="3 4">DSM 29340</strain>
    </source>
</reference>
<dbReference type="GO" id="GO:0016020">
    <property type="term" value="C:membrane"/>
    <property type="evidence" value="ECO:0007669"/>
    <property type="project" value="InterPro"/>
</dbReference>